<dbReference type="PATRIC" id="fig|1469144.10.peg.1303"/>
<evidence type="ECO:0000313" key="5">
    <source>
        <dbReference type="Proteomes" id="UP000070598"/>
    </source>
</evidence>
<reference evidence="5" key="1">
    <citation type="submission" date="2015-02" db="EMBL/GenBank/DDBJ databases">
        <title>Physiological reanalysis, assessment of diazotrophy, and genome sequences of multiple isolates of Streptomyces thermoautotrophicus.</title>
        <authorList>
            <person name="MacKellar D.C."/>
            <person name="Lieber L."/>
            <person name="Norman J."/>
            <person name="Bolger A."/>
            <person name="Tobin C."/>
            <person name="Murray J.W."/>
            <person name="Friesen M."/>
            <person name="Prell J."/>
        </authorList>
    </citation>
    <scope>NUCLEOTIDE SEQUENCE [LARGE SCALE GENOMIC DNA]</scope>
    <source>
        <strain evidence="5">UBT1</strain>
    </source>
</reference>
<evidence type="ECO:0000313" key="1">
    <source>
        <dbReference type="EMBL" id="KWW99539.1"/>
    </source>
</evidence>
<evidence type="ECO:0008006" key="7">
    <source>
        <dbReference type="Google" id="ProtNLM"/>
    </source>
</evidence>
<evidence type="ECO:0000313" key="2">
    <source>
        <dbReference type="EMBL" id="KWX04061.1"/>
    </source>
</evidence>
<organism evidence="3 5">
    <name type="scientific">Carbonactinospora thermoautotrophica</name>
    <dbReference type="NCBI Taxonomy" id="1469144"/>
    <lineage>
        <taxon>Bacteria</taxon>
        <taxon>Bacillati</taxon>
        <taxon>Actinomycetota</taxon>
        <taxon>Actinomycetes</taxon>
        <taxon>Kitasatosporales</taxon>
        <taxon>Carbonactinosporaceae</taxon>
        <taxon>Carbonactinospora</taxon>
    </lineage>
</organism>
<dbReference type="STRING" id="1469144.LI90_1175"/>
<dbReference type="Proteomes" id="UP000070188">
    <property type="component" value="Unassembled WGS sequence"/>
</dbReference>
<dbReference type="AlphaFoldDB" id="A0A132NFG1"/>
<protein>
    <recommendedName>
        <fullName evidence="7">ATP/GTP-binding protein</fullName>
    </recommendedName>
</protein>
<dbReference type="EMBL" id="JYIJ01000016">
    <property type="protein sequence ID" value="KWX04061.1"/>
    <property type="molecule type" value="Genomic_DNA"/>
</dbReference>
<dbReference type="Proteomes" id="UP000070598">
    <property type="component" value="Unassembled WGS sequence"/>
</dbReference>
<name>A0A132NFG1_9ACTN</name>
<evidence type="ECO:0000313" key="3">
    <source>
        <dbReference type="EMBL" id="KWX08392.1"/>
    </source>
</evidence>
<comment type="caution">
    <text evidence="3">The sequence shown here is derived from an EMBL/GenBank/DDBJ whole genome shotgun (WGS) entry which is preliminary data.</text>
</comment>
<reference evidence="4" key="3">
    <citation type="submission" date="2015-04" db="EMBL/GenBank/DDBJ databases">
        <title>Physiological reanalysis, assessment of diazotrophy, and genome sequences of multiple isolates of Streptomyces thermoautotrophicus.</title>
        <authorList>
            <person name="MacKellar D.C."/>
            <person name="Lieber L."/>
            <person name="Norman J."/>
            <person name="Bolger A."/>
            <person name="Tobin C."/>
            <person name="Murray J.W."/>
            <person name="Chang R."/>
            <person name="Ford T."/>
            <person name="Nguyen P.Q."/>
            <person name="Woodward J."/>
            <person name="Permingeat H."/>
            <person name="Joshi N.S."/>
            <person name="Silver P.A."/>
            <person name="Usadel B."/>
            <person name="Rutherford A.W."/>
            <person name="Friesen M."/>
            <person name="Prell J."/>
        </authorList>
    </citation>
    <scope>NUCLEOTIDE SEQUENCE [LARGE SCALE GENOMIC DNA]</scope>
    <source>
        <strain evidence="4">H1</strain>
    </source>
</reference>
<sequence length="106" mass="12419">MSPRRNRRREPELPALGVDRGLQRVESWPDGEWVVRPVTGSTATKFYRCPGCDHEIRPGVPHVVAWPVDFWGGAEGNVEDRRHWHKACWNARMRRGPRRRRSRNTP</sequence>
<dbReference type="RefSeq" id="WP_066885112.1">
    <property type="nucleotide sequence ID" value="NZ_CP171739.1"/>
</dbReference>
<reference evidence="3 6" key="2">
    <citation type="submission" date="2015-02" db="EMBL/GenBank/DDBJ databases">
        <title>Physiological reanalysis, assessment of diazotrophy, and genome sequences of multiple isolates of Streptomyces thermoautotrophicus.</title>
        <authorList>
            <person name="MacKellar D.C."/>
            <person name="Lieber L."/>
            <person name="Norman J."/>
            <person name="Bolger A."/>
            <person name="Tobin C."/>
            <person name="Murray J.W."/>
            <person name="Prell J."/>
        </authorList>
    </citation>
    <scope>NUCLEOTIDE SEQUENCE [LARGE SCALE GENOMIC DNA]</scope>
    <source>
        <strain evidence="3 6">UBT1</strain>
    </source>
</reference>
<reference evidence="1" key="4">
    <citation type="submission" date="2015-04" db="EMBL/GenBank/DDBJ databases">
        <title>Physiological reanalysis, assessment of diazotrophy, and genome sequences of multiple isolates of Streptomyces thermoautotrophicus.</title>
        <authorList>
            <person name="MacKellar D.C."/>
            <person name="Lieber L."/>
            <person name="Norman J."/>
            <person name="Bolger A."/>
            <person name="Tobin C."/>
            <person name="Murray J.W."/>
            <person name="Woodward J."/>
            <person name="Friesen M."/>
            <person name="Prell J."/>
        </authorList>
    </citation>
    <scope>NUCLEOTIDE SEQUENCE [LARGE SCALE GENOMIC DNA]</scope>
    <source>
        <strain evidence="1">H1</strain>
    </source>
</reference>
<accession>A0A132NFG1</accession>
<dbReference type="OrthoDB" id="3381577at2"/>
<evidence type="ECO:0000313" key="4">
    <source>
        <dbReference type="Proteomes" id="UP000070188"/>
    </source>
</evidence>
<proteinExistence type="predicted"/>
<dbReference type="EMBL" id="JYIK01000984">
    <property type="protein sequence ID" value="KWX08392.1"/>
    <property type="molecule type" value="Genomic_DNA"/>
</dbReference>
<gene>
    <name evidence="1" type="ORF">LI90_1175</name>
    <name evidence="2" type="ORF">TH66_08985</name>
    <name evidence="3" type="ORF">TR74_15185</name>
</gene>
<evidence type="ECO:0000313" key="6">
    <source>
        <dbReference type="Proteomes" id="UP000070659"/>
    </source>
</evidence>
<dbReference type="Proteomes" id="UP000070659">
    <property type="component" value="Unassembled WGS sequence"/>
</dbReference>
<dbReference type="EMBL" id="LAXD01000001">
    <property type="protein sequence ID" value="KWW99539.1"/>
    <property type="molecule type" value="Genomic_DNA"/>
</dbReference>
<keyword evidence="4" id="KW-1185">Reference proteome</keyword>